<feature type="non-terminal residue" evidence="1">
    <location>
        <position position="353"/>
    </location>
</feature>
<protein>
    <submittedName>
        <fullName evidence="1">Uncharacterized protein</fullName>
    </submittedName>
</protein>
<evidence type="ECO:0000313" key="2">
    <source>
        <dbReference type="Proteomes" id="UP001432027"/>
    </source>
</evidence>
<keyword evidence="2" id="KW-1185">Reference proteome</keyword>
<accession>A0AAV5TY21</accession>
<comment type="caution">
    <text evidence="1">The sequence shown here is derived from an EMBL/GenBank/DDBJ whole genome shotgun (WGS) entry which is preliminary data.</text>
</comment>
<feature type="non-terminal residue" evidence="1">
    <location>
        <position position="1"/>
    </location>
</feature>
<dbReference type="EMBL" id="BTSX01000005">
    <property type="protein sequence ID" value="GMS99002.1"/>
    <property type="molecule type" value="Genomic_DNA"/>
</dbReference>
<dbReference type="AlphaFoldDB" id="A0AAV5TY21"/>
<organism evidence="1 2">
    <name type="scientific">Pristionchus entomophagus</name>
    <dbReference type="NCBI Taxonomy" id="358040"/>
    <lineage>
        <taxon>Eukaryota</taxon>
        <taxon>Metazoa</taxon>
        <taxon>Ecdysozoa</taxon>
        <taxon>Nematoda</taxon>
        <taxon>Chromadorea</taxon>
        <taxon>Rhabditida</taxon>
        <taxon>Rhabditina</taxon>
        <taxon>Diplogasteromorpha</taxon>
        <taxon>Diplogasteroidea</taxon>
        <taxon>Neodiplogasteridae</taxon>
        <taxon>Pristionchus</taxon>
    </lineage>
</organism>
<evidence type="ECO:0000313" key="1">
    <source>
        <dbReference type="EMBL" id="GMS99002.1"/>
    </source>
</evidence>
<gene>
    <name evidence="1" type="ORF">PENTCL1PPCAC_21177</name>
</gene>
<reference evidence="1" key="1">
    <citation type="submission" date="2023-10" db="EMBL/GenBank/DDBJ databases">
        <title>Genome assembly of Pristionchus species.</title>
        <authorList>
            <person name="Yoshida K."/>
            <person name="Sommer R.J."/>
        </authorList>
    </citation>
    <scope>NUCLEOTIDE SEQUENCE</scope>
    <source>
        <strain evidence="1">RS0144</strain>
    </source>
</reference>
<dbReference type="Proteomes" id="UP001432027">
    <property type="component" value="Unassembled WGS sequence"/>
</dbReference>
<name>A0AAV5TY21_9BILA</name>
<proteinExistence type="predicted"/>
<sequence>IIAFAVILHSSIALIEFSNSQLFDETDFEKETVTIDDLYNLGCRIYVSVPEASADIARQIIVDDYVHDKTSLFEISTMKNDDEKGYFDVDVGKNNQVVITNLNPSYATAPIAVWVVRTDIDFIEFCTVYEAANLSLAPESLKIVTVMSAEPFTLRSNTNGLIGLPLSPISMSYVIGNFIKTQYKETCRDDQAPSDIQAIVQSPLITLYFDSDDYPDALSSVSTHVGIENALDFSGISFAASPGYIGCEGQKTYRSSLYKATTSYTYSSVKSSYDLAISTLLNTDEHHPVSVTDYTNTNDYSLFGTTSEKASDGLTLHQTTNLEISWTRNETDRNQSFLVRLIPLNKHFRTTIG</sequence>